<comment type="caution">
    <text evidence="2">The sequence shown here is derived from an EMBL/GenBank/DDBJ whole genome shotgun (WGS) entry which is preliminary data.</text>
</comment>
<dbReference type="Proteomes" id="UP000093501">
    <property type="component" value="Unassembled WGS sequence"/>
</dbReference>
<dbReference type="EMBL" id="MBQD01000023">
    <property type="protein sequence ID" value="OCL33124.1"/>
    <property type="molecule type" value="Genomic_DNA"/>
</dbReference>
<dbReference type="SUPFAM" id="SSF143456">
    <property type="entry name" value="VC0467-like"/>
    <property type="match status" value="1"/>
</dbReference>
<name>A0A1C0AKI9_9ACTN</name>
<dbReference type="AlphaFoldDB" id="A0A1C0AKI9"/>
<proteinExistence type="inferred from homology"/>
<keyword evidence="3" id="KW-1185">Reference proteome</keyword>
<evidence type="ECO:0000256" key="1">
    <source>
        <dbReference type="ARBA" id="ARBA00009600"/>
    </source>
</evidence>
<gene>
    <name evidence="2" type="ORF">BCR15_06635</name>
</gene>
<dbReference type="PANTHER" id="PTHR30327:SF1">
    <property type="entry name" value="UPF0301 PROTEIN YQGE"/>
    <property type="match status" value="1"/>
</dbReference>
<evidence type="ECO:0000313" key="2">
    <source>
        <dbReference type="EMBL" id="OCL33124.1"/>
    </source>
</evidence>
<accession>A0A1C0AKI9</accession>
<sequence>MHTGAIAAGQLLVATQPGRGGYFDQSVILLLEHNPQGTIGVCLTRLSELPVSGVHEAFRDHMSPPVALFEGGPVNPDVVVALGEPATPTAPPPGWQAIAPHIGVVDLNFPPELVGSSFNQLRLFVGLSGWSPGQLENELIRGSWFRTTAHAEDVFGTPEGLWRRVLRRVGGAPGRWSTWTDEPALN</sequence>
<comment type="similarity">
    <text evidence="1">Belongs to the UPF0301 (AlgH) family.</text>
</comment>
<dbReference type="Gene3D" id="3.40.1740.10">
    <property type="entry name" value="VC0467-like"/>
    <property type="match status" value="1"/>
</dbReference>
<dbReference type="GO" id="GO:0005829">
    <property type="term" value="C:cytosol"/>
    <property type="evidence" value="ECO:0007669"/>
    <property type="project" value="TreeGrafter"/>
</dbReference>
<evidence type="ECO:0000313" key="3">
    <source>
        <dbReference type="Proteomes" id="UP000093501"/>
    </source>
</evidence>
<protein>
    <submittedName>
        <fullName evidence="2">Uncharacterized protein</fullName>
    </submittedName>
</protein>
<dbReference type="PANTHER" id="PTHR30327">
    <property type="entry name" value="UNCHARACTERIZED PROTEIN YQGE"/>
    <property type="match status" value="1"/>
</dbReference>
<dbReference type="Pfam" id="PF02622">
    <property type="entry name" value="DUF179"/>
    <property type="match status" value="1"/>
</dbReference>
<organism evidence="2 3">
    <name type="scientific">Tessaracoccus lapidicaptus</name>
    <dbReference type="NCBI Taxonomy" id="1427523"/>
    <lineage>
        <taxon>Bacteria</taxon>
        <taxon>Bacillati</taxon>
        <taxon>Actinomycetota</taxon>
        <taxon>Actinomycetes</taxon>
        <taxon>Propionibacteriales</taxon>
        <taxon>Propionibacteriaceae</taxon>
        <taxon>Tessaracoccus</taxon>
    </lineage>
</organism>
<dbReference type="RefSeq" id="WP_068752230.1">
    <property type="nucleotide sequence ID" value="NZ_JBDXXE010000086.1"/>
</dbReference>
<dbReference type="InterPro" id="IPR003774">
    <property type="entry name" value="AlgH-like"/>
</dbReference>
<reference evidence="3" key="1">
    <citation type="submission" date="2016-07" db="EMBL/GenBank/DDBJ databases">
        <authorList>
            <person name="Florea S."/>
            <person name="Webb J.S."/>
            <person name="Jaromczyk J."/>
            <person name="Schardl C.L."/>
        </authorList>
    </citation>
    <scope>NUCLEOTIDE SEQUENCE [LARGE SCALE GENOMIC DNA]</scope>
    <source>
        <strain evidence="3">IPBSL-7</strain>
    </source>
</reference>